<evidence type="ECO:0000256" key="3">
    <source>
        <dbReference type="SAM" id="SignalP"/>
    </source>
</evidence>
<evidence type="ECO:0000256" key="2">
    <source>
        <dbReference type="ARBA" id="ARBA00022801"/>
    </source>
</evidence>
<accession>A0AAW9QEP4</accession>
<proteinExistence type="predicted"/>
<dbReference type="Gene3D" id="3.40.50.1820">
    <property type="entry name" value="alpha/beta hydrolase"/>
    <property type="match status" value="2"/>
</dbReference>
<dbReference type="InterPro" id="IPR050955">
    <property type="entry name" value="Plant_Biomass_Hydrol_Est"/>
</dbReference>
<feature type="signal peptide" evidence="3">
    <location>
        <begin position="1"/>
        <end position="28"/>
    </location>
</feature>
<dbReference type="PANTHER" id="PTHR43037:SF5">
    <property type="entry name" value="FERULOYL ESTERASE"/>
    <property type="match status" value="1"/>
</dbReference>
<comment type="caution">
    <text evidence="4">The sequence shown here is derived from an EMBL/GenBank/DDBJ whole genome shotgun (WGS) entry which is preliminary data.</text>
</comment>
<dbReference type="InterPro" id="IPR029058">
    <property type="entry name" value="AB_hydrolase_fold"/>
</dbReference>
<dbReference type="InterPro" id="IPR010126">
    <property type="entry name" value="Esterase_phb"/>
</dbReference>
<dbReference type="Proteomes" id="UP001336250">
    <property type="component" value="Unassembled WGS sequence"/>
</dbReference>
<evidence type="ECO:0000313" key="5">
    <source>
        <dbReference type="Proteomes" id="UP001336250"/>
    </source>
</evidence>
<keyword evidence="2" id="KW-0378">Hydrolase</keyword>
<organism evidence="4 5">
    <name type="scientific">Aquincola agrisoli</name>
    <dbReference type="NCBI Taxonomy" id="3119538"/>
    <lineage>
        <taxon>Bacteria</taxon>
        <taxon>Pseudomonadati</taxon>
        <taxon>Pseudomonadota</taxon>
        <taxon>Betaproteobacteria</taxon>
        <taxon>Burkholderiales</taxon>
        <taxon>Sphaerotilaceae</taxon>
        <taxon>Aquincola</taxon>
    </lineage>
</organism>
<sequence>MKMDKHWTAGIRRSAVVVAMALAMGACGSSDDNDDTDDLYGGMAIPTVAIDKVATGTVTVNGAARSYRYYLPSNLDALKAVNLKNIRIVVSFHDQGQNGEANARQTLWHELAEANGFVVIYPEAVNGTWNTTLAKDGPDELAYIQAAWADIRSKFNISDTNAVYPTGFGTGAAMAHQLAMMGPVIGYLAPISAVAGIDGVADPAVFTLPKTAYTYPATPGPVVRSPDTPFGASLPATAMSAWMITTKAGLDVTRQADYWKAQNAVAAAATSRSDRYFRTTTHKNAANGFQEVRVSSARSELSGRDLSQYLWKNMFSHVIRFKNDDRVNGTLVQTKTDQELGLIDSTHKFSEAARGDRRFLTYLPTGYAKLTAGNGTVPLVLNFHGIRGSAWWQAINTDYVPAAEKNGFIAVFPQGLDAVFSSTISTTRTVNYDVQYIVELIDHLKTKYRIDSSRIFITGVSAGAAFTNRVIVEYPQLFAGAAPCYSGHFSATVYNNYQNYPQIRTDVPMPLWQCRGGTEPDNSFPGGAAGQEASRRFWRVVVNGYADAAREEEAVPTSTATLGPDARKHVRYFTGGKAHYVWQTTDYVPHFWHPGGQADLMWTQMFSKYRRNADGTLTYTP</sequence>
<dbReference type="EMBL" id="JAZIBG010000019">
    <property type="protein sequence ID" value="MEF7613520.1"/>
    <property type="molecule type" value="Genomic_DNA"/>
</dbReference>
<keyword evidence="5" id="KW-1185">Reference proteome</keyword>
<dbReference type="GO" id="GO:0016787">
    <property type="term" value="F:hydrolase activity"/>
    <property type="evidence" value="ECO:0007669"/>
    <property type="project" value="UniProtKB-KW"/>
</dbReference>
<reference evidence="4 5" key="1">
    <citation type="submission" date="2024-02" db="EMBL/GenBank/DDBJ databases">
        <title>Genome sequence of Aquincola sp. MAHUQ-54.</title>
        <authorList>
            <person name="Huq M.A."/>
        </authorList>
    </citation>
    <scope>NUCLEOTIDE SEQUENCE [LARGE SCALE GENOMIC DNA]</scope>
    <source>
        <strain evidence="4 5">MAHUQ-54</strain>
    </source>
</reference>
<dbReference type="AlphaFoldDB" id="A0AAW9QEP4"/>
<dbReference type="PANTHER" id="PTHR43037">
    <property type="entry name" value="UNNAMED PRODUCT-RELATED"/>
    <property type="match status" value="1"/>
</dbReference>
<dbReference type="Pfam" id="PF10503">
    <property type="entry name" value="Esterase_PHB"/>
    <property type="match status" value="1"/>
</dbReference>
<gene>
    <name evidence="4" type="ORF">V4F39_06310</name>
</gene>
<evidence type="ECO:0000313" key="4">
    <source>
        <dbReference type="EMBL" id="MEF7613520.1"/>
    </source>
</evidence>
<dbReference type="PROSITE" id="PS51257">
    <property type="entry name" value="PROKAR_LIPOPROTEIN"/>
    <property type="match status" value="1"/>
</dbReference>
<name>A0AAW9QEP4_9BURK</name>
<dbReference type="GO" id="GO:0005576">
    <property type="term" value="C:extracellular region"/>
    <property type="evidence" value="ECO:0007669"/>
    <property type="project" value="InterPro"/>
</dbReference>
<dbReference type="SUPFAM" id="SSF53474">
    <property type="entry name" value="alpha/beta-Hydrolases"/>
    <property type="match status" value="2"/>
</dbReference>
<keyword evidence="1 3" id="KW-0732">Signal</keyword>
<feature type="chain" id="PRO_5043959399" evidence="3">
    <location>
        <begin position="29"/>
        <end position="621"/>
    </location>
</feature>
<evidence type="ECO:0000256" key="1">
    <source>
        <dbReference type="ARBA" id="ARBA00022729"/>
    </source>
</evidence>
<protein>
    <submittedName>
        <fullName evidence="4">PHB depolymerase family esterase</fullName>
    </submittedName>
</protein>